<keyword evidence="1" id="KW-0963">Cytoplasm</keyword>
<dbReference type="GO" id="GO:0051301">
    <property type="term" value="P:cell division"/>
    <property type="evidence" value="ECO:0007669"/>
    <property type="project" value="UniProtKB-KW"/>
</dbReference>
<dbReference type="SUPFAM" id="SSF46785">
    <property type="entry name" value="Winged helix' DNA-binding domain"/>
    <property type="match status" value="2"/>
</dbReference>
<keyword evidence="4" id="KW-0131">Cell cycle</keyword>
<dbReference type="Gene3D" id="1.10.10.10">
    <property type="entry name" value="Winged helix-like DNA-binding domain superfamily/Winged helix DNA-binding domain"/>
    <property type="match status" value="2"/>
</dbReference>
<comment type="caution">
    <text evidence="5">The sequence shown here is derived from an EMBL/GenBank/DDBJ whole genome shotgun (WGS) entry which is preliminary data.</text>
</comment>
<evidence type="ECO:0000256" key="2">
    <source>
        <dbReference type="ARBA" id="ARBA00022618"/>
    </source>
</evidence>
<proteinExistence type="predicted"/>
<protein>
    <submittedName>
        <fullName evidence="5">SMC-Scp complex subunit ScpB</fullName>
    </submittedName>
</protein>
<accession>A0A2J8B4Y7</accession>
<organism evidence="5 6">
    <name type="scientific">Mageeibacillus indolicus</name>
    <dbReference type="NCBI Taxonomy" id="884684"/>
    <lineage>
        <taxon>Bacteria</taxon>
        <taxon>Bacillati</taxon>
        <taxon>Bacillota</taxon>
        <taxon>Clostridia</taxon>
        <taxon>Eubacteriales</taxon>
        <taxon>Oscillospiraceae</taxon>
        <taxon>Mageeibacillus</taxon>
    </lineage>
</organism>
<dbReference type="GO" id="GO:0051304">
    <property type="term" value="P:chromosome separation"/>
    <property type="evidence" value="ECO:0007669"/>
    <property type="project" value="InterPro"/>
</dbReference>
<dbReference type="NCBIfam" id="TIGR00281">
    <property type="entry name" value="SMC-Scp complex subunit ScpB"/>
    <property type="match status" value="1"/>
</dbReference>
<dbReference type="InterPro" id="IPR005234">
    <property type="entry name" value="ScpB_csome_segregation"/>
</dbReference>
<evidence type="ECO:0000256" key="4">
    <source>
        <dbReference type="ARBA" id="ARBA00023306"/>
    </source>
</evidence>
<dbReference type="EMBL" id="NBZD01000001">
    <property type="protein sequence ID" value="PNH19828.1"/>
    <property type="molecule type" value="Genomic_DNA"/>
</dbReference>
<dbReference type="InterPro" id="IPR036388">
    <property type="entry name" value="WH-like_DNA-bd_sf"/>
</dbReference>
<dbReference type="Pfam" id="PF04079">
    <property type="entry name" value="SMC_ScpB"/>
    <property type="match status" value="1"/>
</dbReference>
<evidence type="ECO:0000313" key="5">
    <source>
        <dbReference type="EMBL" id="PNH19828.1"/>
    </source>
</evidence>
<dbReference type="PANTHER" id="PTHR34298:SF2">
    <property type="entry name" value="SEGREGATION AND CONDENSATION PROTEIN B"/>
    <property type="match status" value="1"/>
</dbReference>
<dbReference type="InterPro" id="IPR036390">
    <property type="entry name" value="WH_DNA-bd_sf"/>
</dbReference>
<keyword evidence="3" id="KW-0159">Chromosome partition</keyword>
<keyword evidence="2" id="KW-0132">Cell division</keyword>
<dbReference type="PANTHER" id="PTHR34298">
    <property type="entry name" value="SEGREGATION AND CONDENSATION PROTEIN B"/>
    <property type="match status" value="1"/>
</dbReference>
<evidence type="ECO:0000256" key="1">
    <source>
        <dbReference type="ARBA" id="ARBA00022490"/>
    </source>
</evidence>
<dbReference type="AlphaFoldDB" id="A0A2J8B4Y7"/>
<evidence type="ECO:0000256" key="3">
    <source>
        <dbReference type="ARBA" id="ARBA00022829"/>
    </source>
</evidence>
<evidence type="ECO:0000313" key="6">
    <source>
        <dbReference type="Proteomes" id="UP000236394"/>
    </source>
</evidence>
<name>A0A2J8B4Y7_9FIRM</name>
<reference evidence="6" key="1">
    <citation type="submission" date="2017-04" db="EMBL/GenBank/DDBJ databases">
        <authorList>
            <person name="Bumgarner R.E."/>
            <person name="Fredricks D.N."/>
            <person name="Srinivasan S."/>
        </authorList>
    </citation>
    <scope>NUCLEOTIDE SEQUENCE [LARGE SCALE GENOMIC DNA]</scope>
    <source>
        <strain evidence="6">KA00405</strain>
    </source>
</reference>
<sequence>MKEIIHMCEVGKLPQEAIVEAVLFAAGDPLPLETIAHILGTEKAATAEILQNLADKWAADPSKGVYLKNVNDTYTMATKPILSEILQTLFTPENMPPITPAAYEVLAIIAYNQPTTRAQIEAVRGVNSDGLIHRLLEHDLIEPRGFLDAPGRPQLFGTTDKFLSEFGLNSTEALPPMELLMYSSLQELTANLQKTEGAAKLKNQMSIDNLLE</sequence>
<dbReference type="Proteomes" id="UP000236394">
    <property type="component" value="Unassembled WGS sequence"/>
</dbReference>
<gene>
    <name evidence="5" type="ORF">B7R76_02840</name>
</gene>
<dbReference type="PIRSF" id="PIRSF019345">
    <property type="entry name" value="ScpB"/>
    <property type="match status" value="1"/>
</dbReference>